<gene>
    <name evidence="4" type="ORF">Fot_34437</name>
</gene>
<evidence type="ECO:0000313" key="5">
    <source>
        <dbReference type="Proteomes" id="UP001604277"/>
    </source>
</evidence>
<dbReference type="InterPro" id="IPR027417">
    <property type="entry name" value="P-loop_NTPase"/>
</dbReference>
<dbReference type="Pfam" id="PF00931">
    <property type="entry name" value="NB-ARC"/>
    <property type="match status" value="1"/>
</dbReference>
<dbReference type="Gene3D" id="3.40.50.300">
    <property type="entry name" value="P-loop containing nucleotide triphosphate hydrolases"/>
    <property type="match status" value="1"/>
</dbReference>
<sequence length="437" mass="50437">MATIYSEFLLHKFVNDFQEEEKVRVDLPLKTNFKEICNILQKKKFIPQDLIEMKEWLYAINDALAECNRIAEDRLAKRRLAPTRTGKDLWYLYKTGQRLSRIRDKLHNMDEAVEEEAITSQVLLIHNENMMDYRAYNRQNNKLNNLLSQTKGNCAIGILGMSGSGKSDLALGIFLNSTMKEVFELMLWVDLSKAMDSEQKYECISVKRKNDFDFEKISSNSCSGIELCRLLNEDFLNPPRKCLVVFDGVWHVIDGLNSLIEEILNSPMNGSVIITSKSPGVVKKLLPKEKSYLHNIELLSRDDCWNLFRRSIRRKFFIDNDLENEILKMKDEILDRCDGLPLAVKTLAEIISIQIWKKDYWTDESVVKEIRFRVDVHDYHTLKKIIDLVGGVSGDVQCILRTGGYYLDATTNNPVALLKKVGHICFTELLDVHQSGN</sequence>
<dbReference type="InterPro" id="IPR002182">
    <property type="entry name" value="NB-ARC"/>
</dbReference>
<protein>
    <submittedName>
        <fullName evidence="4">Disease resistance protein RGA1</fullName>
    </submittedName>
</protein>
<feature type="domain" description="NB-ARC" evidence="3">
    <location>
        <begin position="140"/>
        <end position="311"/>
    </location>
</feature>
<keyword evidence="5" id="KW-1185">Reference proteome</keyword>
<dbReference type="PRINTS" id="PR00364">
    <property type="entry name" value="DISEASERSIST"/>
</dbReference>
<dbReference type="Gene3D" id="1.10.8.430">
    <property type="entry name" value="Helical domain of apoptotic protease-activating factors"/>
    <property type="match status" value="1"/>
</dbReference>
<evidence type="ECO:0000313" key="4">
    <source>
        <dbReference type="EMBL" id="KAL2500589.1"/>
    </source>
</evidence>
<proteinExistence type="predicted"/>
<name>A0ABD1SLM1_9LAMI</name>
<dbReference type="GO" id="GO:0006952">
    <property type="term" value="P:defense response"/>
    <property type="evidence" value="ECO:0007669"/>
    <property type="project" value="UniProtKB-KW"/>
</dbReference>
<organism evidence="4 5">
    <name type="scientific">Forsythia ovata</name>
    <dbReference type="NCBI Taxonomy" id="205694"/>
    <lineage>
        <taxon>Eukaryota</taxon>
        <taxon>Viridiplantae</taxon>
        <taxon>Streptophyta</taxon>
        <taxon>Embryophyta</taxon>
        <taxon>Tracheophyta</taxon>
        <taxon>Spermatophyta</taxon>
        <taxon>Magnoliopsida</taxon>
        <taxon>eudicotyledons</taxon>
        <taxon>Gunneridae</taxon>
        <taxon>Pentapetalae</taxon>
        <taxon>asterids</taxon>
        <taxon>lamiids</taxon>
        <taxon>Lamiales</taxon>
        <taxon>Oleaceae</taxon>
        <taxon>Forsythieae</taxon>
        <taxon>Forsythia</taxon>
    </lineage>
</organism>
<comment type="caution">
    <text evidence="4">The sequence shown here is derived from an EMBL/GenBank/DDBJ whole genome shotgun (WGS) entry which is preliminary data.</text>
</comment>
<evidence type="ECO:0000256" key="2">
    <source>
        <dbReference type="ARBA" id="ARBA00022821"/>
    </source>
</evidence>
<evidence type="ECO:0000259" key="3">
    <source>
        <dbReference type="Pfam" id="PF00931"/>
    </source>
</evidence>
<dbReference type="AlphaFoldDB" id="A0ABD1SLM1"/>
<keyword evidence="1" id="KW-0433">Leucine-rich repeat</keyword>
<dbReference type="SUPFAM" id="SSF52540">
    <property type="entry name" value="P-loop containing nucleoside triphosphate hydrolases"/>
    <property type="match status" value="1"/>
</dbReference>
<accession>A0ABD1SLM1</accession>
<keyword evidence="2" id="KW-0611">Plant defense</keyword>
<reference evidence="5" key="1">
    <citation type="submission" date="2024-07" db="EMBL/GenBank/DDBJ databases">
        <title>Two chromosome-level genome assemblies of Korean endemic species Abeliophyllum distichum and Forsythia ovata (Oleaceae).</title>
        <authorList>
            <person name="Jang H."/>
        </authorList>
    </citation>
    <scope>NUCLEOTIDE SEQUENCE [LARGE SCALE GENOMIC DNA]</scope>
</reference>
<dbReference type="Proteomes" id="UP001604277">
    <property type="component" value="Unassembled WGS sequence"/>
</dbReference>
<dbReference type="PANTHER" id="PTHR36766">
    <property type="entry name" value="PLANT BROAD-SPECTRUM MILDEW RESISTANCE PROTEIN RPW8"/>
    <property type="match status" value="1"/>
</dbReference>
<dbReference type="InterPro" id="IPR042197">
    <property type="entry name" value="Apaf_helical"/>
</dbReference>
<evidence type="ECO:0000256" key="1">
    <source>
        <dbReference type="ARBA" id="ARBA00022614"/>
    </source>
</evidence>
<dbReference type="EMBL" id="JBFOLJ010000010">
    <property type="protein sequence ID" value="KAL2500589.1"/>
    <property type="molecule type" value="Genomic_DNA"/>
</dbReference>